<keyword evidence="1" id="KW-0472">Membrane</keyword>
<dbReference type="EMBL" id="UYYB01002725">
    <property type="protein sequence ID" value="VDM66395.1"/>
    <property type="molecule type" value="Genomic_DNA"/>
</dbReference>
<gene>
    <name evidence="2" type="ORF">SVUK_LOCUS1393</name>
</gene>
<organism evidence="2 3">
    <name type="scientific">Strongylus vulgaris</name>
    <name type="common">Blood worm</name>
    <dbReference type="NCBI Taxonomy" id="40348"/>
    <lineage>
        <taxon>Eukaryota</taxon>
        <taxon>Metazoa</taxon>
        <taxon>Ecdysozoa</taxon>
        <taxon>Nematoda</taxon>
        <taxon>Chromadorea</taxon>
        <taxon>Rhabditida</taxon>
        <taxon>Rhabditina</taxon>
        <taxon>Rhabditomorpha</taxon>
        <taxon>Strongyloidea</taxon>
        <taxon>Strongylidae</taxon>
        <taxon>Strongylus</taxon>
    </lineage>
</organism>
<proteinExistence type="predicted"/>
<dbReference type="OrthoDB" id="200924at2759"/>
<reference evidence="2 3" key="1">
    <citation type="submission" date="2018-11" db="EMBL/GenBank/DDBJ databases">
        <authorList>
            <consortium name="Pathogen Informatics"/>
        </authorList>
    </citation>
    <scope>NUCLEOTIDE SEQUENCE [LARGE SCALE GENOMIC DNA]</scope>
</reference>
<name>A0A3P7K557_STRVU</name>
<keyword evidence="3" id="KW-1185">Reference proteome</keyword>
<dbReference type="Proteomes" id="UP000270094">
    <property type="component" value="Unassembled WGS sequence"/>
</dbReference>
<keyword evidence="1" id="KW-0812">Transmembrane</keyword>
<accession>A0A3P7K557</accession>
<sequence>MWVLRSPSDMLDIEHMDVSTLISALVGIFVIMVSSILYFTRKESQKLKGKDTILEEEEEEAAGDAPHFGGTKKVIKTRKNDQWKLKVWPDW</sequence>
<keyword evidence="1" id="KW-1133">Transmembrane helix</keyword>
<feature type="transmembrane region" description="Helical" evidence="1">
    <location>
        <begin position="20"/>
        <end position="40"/>
    </location>
</feature>
<evidence type="ECO:0000313" key="2">
    <source>
        <dbReference type="EMBL" id="VDM66395.1"/>
    </source>
</evidence>
<dbReference type="AlphaFoldDB" id="A0A3P7K557"/>
<protein>
    <submittedName>
        <fullName evidence="2">Uncharacterized protein</fullName>
    </submittedName>
</protein>
<evidence type="ECO:0000313" key="3">
    <source>
        <dbReference type="Proteomes" id="UP000270094"/>
    </source>
</evidence>
<evidence type="ECO:0000256" key="1">
    <source>
        <dbReference type="SAM" id="Phobius"/>
    </source>
</evidence>